<evidence type="ECO:0000313" key="8">
    <source>
        <dbReference type="EMBL" id="GGU40775.1"/>
    </source>
</evidence>
<evidence type="ECO:0000313" key="9">
    <source>
        <dbReference type="Proteomes" id="UP000649573"/>
    </source>
</evidence>
<dbReference type="PROSITE" id="PS51296">
    <property type="entry name" value="RIESKE"/>
    <property type="match status" value="1"/>
</dbReference>
<dbReference type="SUPFAM" id="SSF50022">
    <property type="entry name" value="ISP domain"/>
    <property type="match status" value="1"/>
</dbReference>
<dbReference type="EMBL" id="BMRE01000014">
    <property type="protein sequence ID" value="GGU40775.1"/>
    <property type="molecule type" value="Genomic_DNA"/>
</dbReference>
<evidence type="ECO:0000256" key="3">
    <source>
        <dbReference type="ARBA" id="ARBA00023004"/>
    </source>
</evidence>
<dbReference type="Gene3D" id="3.50.50.60">
    <property type="entry name" value="FAD/NAD(P)-binding domain"/>
    <property type="match status" value="1"/>
</dbReference>
<comment type="caution">
    <text evidence="8">The sequence shown here is derived from an EMBL/GenBank/DDBJ whole genome shotgun (WGS) entry which is preliminary data.</text>
</comment>
<sequence length="544" mass="58164">MVGAVDQRDLDVRAFEPAHDAQPAEPTTDNDYPVLTHGGRIPTQAAGYPAAMTTTADQSLWLSALSASPRPPLTGKHTCDVAVVGGGITGLTTALLLKRCGLNVVVLEADRVASGVSGNNTAKVTALQSTVYTQITKAHGVSAAADYATASQRAVTQVADLVQLEGIDCDLRRAPGVTYAYTESEVQSVEDELQAAGRAGLPAYASTDLDLPFEVHAAVKLDDQLALHPVKYLQGLAAAIEGDGSKVFEHSRVTSVSGNRVYTEDGQVDAERIVIATHYPVLDRGFYFARMEITRAYCIAARLTTPPPTALAISTGSPSWSISANGDHLIVAGQSHPTGKSAVEPFRKLEDFARTHWPVAEVTHRWSAQDPTAYDHLPMIGTYTPGNTTLYTATGYMKWGLTSGTFAASLLADLVTDKPNDLADRFSPHRLSLSSLPTLLKKNAEVAAEFVGDRVLPADATSSESLQPDHAHVIRDGLGKTGVYRDPEGQLHAVSLRCTHLGCLVRFNAAERSWDCPCHGSRFDVDGEVLEGPATRPLPKRDPR</sequence>
<dbReference type="PANTHER" id="PTHR13847:SF274">
    <property type="entry name" value="RIESKE 2FE-2S IRON-SULFUR PROTEIN YHFW-RELATED"/>
    <property type="match status" value="1"/>
</dbReference>
<dbReference type="Gene3D" id="3.30.9.10">
    <property type="entry name" value="D-Amino Acid Oxidase, subunit A, domain 2"/>
    <property type="match status" value="1"/>
</dbReference>
<dbReference type="SUPFAM" id="SSF51905">
    <property type="entry name" value="FAD/NAD(P)-binding domain"/>
    <property type="match status" value="1"/>
</dbReference>
<accession>A0ABQ2UJH6</accession>
<keyword evidence="5" id="KW-1015">Disulfide bond</keyword>
<dbReference type="Pfam" id="PF00355">
    <property type="entry name" value="Rieske"/>
    <property type="match status" value="1"/>
</dbReference>
<feature type="domain" description="Rieske" evidence="7">
    <location>
        <begin position="458"/>
        <end position="544"/>
    </location>
</feature>
<protein>
    <submittedName>
        <fullName evidence="8">FAD-dependent oxidoreductase</fullName>
    </submittedName>
</protein>
<name>A0ABQ2UJH6_9PSEU</name>
<evidence type="ECO:0000256" key="1">
    <source>
        <dbReference type="ARBA" id="ARBA00022714"/>
    </source>
</evidence>
<dbReference type="InterPro" id="IPR038010">
    <property type="entry name" value="YhfW_C"/>
</dbReference>
<evidence type="ECO:0000259" key="7">
    <source>
        <dbReference type="PROSITE" id="PS51296"/>
    </source>
</evidence>
<keyword evidence="4" id="KW-0411">Iron-sulfur</keyword>
<dbReference type="CDD" id="cd03477">
    <property type="entry name" value="Rieske_YhfW_C"/>
    <property type="match status" value="1"/>
</dbReference>
<reference evidence="9" key="1">
    <citation type="journal article" date="2019" name="Int. J. Syst. Evol. Microbiol.">
        <title>The Global Catalogue of Microorganisms (GCM) 10K type strain sequencing project: providing services to taxonomists for standard genome sequencing and annotation.</title>
        <authorList>
            <consortium name="The Broad Institute Genomics Platform"/>
            <consortium name="The Broad Institute Genome Sequencing Center for Infectious Disease"/>
            <person name="Wu L."/>
            <person name="Ma J."/>
        </authorList>
    </citation>
    <scope>NUCLEOTIDE SEQUENCE [LARGE SCALE GENOMIC DNA]</scope>
    <source>
        <strain evidence="9">JCM 3296</strain>
    </source>
</reference>
<keyword evidence="1" id="KW-0001">2Fe-2S</keyword>
<evidence type="ECO:0000256" key="6">
    <source>
        <dbReference type="SAM" id="MobiDB-lite"/>
    </source>
</evidence>
<dbReference type="PANTHER" id="PTHR13847">
    <property type="entry name" value="SARCOSINE DEHYDROGENASE-RELATED"/>
    <property type="match status" value="1"/>
</dbReference>
<dbReference type="Gene3D" id="2.102.10.10">
    <property type="entry name" value="Rieske [2Fe-2S] iron-sulphur domain"/>
    <property type="match status" value="1"/>
</dbReference>
<keyword evidence="2" id="KW-0479">Metal-binding</keyword>
<evidence type="ECO:0000256" key="5">
    <source>
        <dbReference type="ARBA" id="ARBA00023157"/>
    </source>
</evidence>
<dbReference type="Proteomes" id="UP000649573">
    <property type="component" value="Unassembled WGS sequence"/>
</dbReference>
<dbReference type="PRINTS" id="PR00162">
    <property type="entry name" value="RIESKE"/>
</dbReference>
<evidence type="ECO:0000256" key="2">
    <source>
        <dbReference type="ARBA" id="ARBA00022723"/>
    </source>
</evidence>
<dbReference type="InterPro" id="IPR017941">
    <property type="entry name" value="Rieske_2Fe-2S"/>
</dbReference>
<proteinExistence type="predicted"/>
<dbReference type="InterPro" id="IPR006076">
    <property type="entry name" value="FAD-dep_OxRdtase"/>
</dbReference>
<dbReference type="InterPro" id="IPR036922">
    <property type="entry name" value="Rieske_2Fe-2S_sf"/>
</dbReference>
<keyword evidence="3" id="KW-0408">Iron</keyword>
<feature type="region of interest" description="Disordered" evidence="6">
    <location>
        <begin position="12"/>
        <end position="33"/>
    </location>
</feature>
<dbReference type="InterPro" id="IPR036188">
    <property type="entry name" value="FAD/NAD-bd_sf"/>
</dbReference>
<gene>
    <name evidence="8" type="ORF">GCM10010178_36580</name>
</gene>
<organism evidence="8 9">
    <name type="scientific">Lentzea flava</name>
    <dbReference type="NCBI Taxonomy" id="103732"/>
    <lineage>
        <taxon>Bacteria</taxon>
        <taxon>Bacillati</taxon>
        <taxon>Actinomycetota</taxon>
        <taxon>Actinomycetes</taxon>
        <taxon>Pseudonocardiales</taxon>
        <taxon>Pseudonocardiaceae</taxon>
        <taxon>Lentzea</taxon>
    </lineage>
</organism>
<keyword evidence="9" id="KW-1185">Reference proteome</keyword>
<evidence type="ECO:0000256" key="4">
    <source>
        <dbReference type="ARBA" id="ARBA00023014"/>
    </source>
</evidence>
<dbReference type="Pfam" id="PF01266">
    <property type="entry name" value="DAO"/>
    <property type="match status" value="1"/>
</dbReference>
<dbReference type="InterPro" id="IPR005805">
    <property type="entry name" value="Rieske_Fe-S_prot_C"/>
</dbReference>